<proteinExistence type="predicted"/>
<dbReference type="EMBL" id="NFKM01000013">
    <property type="protein sequence ID" value="OUP59586.1"/>
    <property type="molecule type" value="Genomic_DNA"/>
</dbReference>
<dbReference type="Proteomes" id="UP000195447">
    <property type="component" value="Unassembled WGS sequence"/>
</dbReference>
<dbReference type="GeneID" id="79876471"/>
<keyword evidence="1" id="KW-0472">Membrane</keyword>
<gene>
    <name evidence="3" type="ORF">B5F14_07125</name>
    <name evidence="2" type="ORF">POG00_03440</name>
</gene>
<organism evidence="3 4">
    <name type="scientific">Faecalitalea cylindroides</name>
    <dbReference type="NCBI Taxonomy" id="39483"/>
    <lineage>
        <taxon>Bacteria</taxon>
        <taxon>Bacillati</taxon>
        <taxon>Bacillota</taxon>
        <taxon>Erysipelotrichia</taxon>
        <taxon>Erysipelotrichales</taxon>
        <taxon>Erysipelotrichaceae</taxon>
        <taxon>Faecalitalea</taxon>
    </lineage>
</organism>
<feature type="transmembrane region" description="Helical" evidence="1">
    <location>
        <begin position="47"/>
        <end position="69"/>
    </location>
</feature>
<dbReference type="AlphaFoldDB" id="A0A1Y4LSI6"/>
<sequence>MRFKYLWNPGLPKNEIHNIENGLYSDEQILFLCETIMNSYRIRKKKFIPVAILVFVIVIILTLTTLFMIEDKTAGIFAFLVTVGLCSGLLLFVYENHIEKDRRQFIVALSKKYPEYVELCKDN</sequence>
<evidence type="ECO:0000313" key="3">
    <source>
        <dbReference type="EMBL" id="OUP59586.1"/>
    </source>
</evidence>
<reference evidence="4" key="1">
    <citation type="submission" date="2017-04" db="EMBL/GenBank/DDBJ databases">
        <title>Function of individual gut microbiota members based on whole genome sequencing of pure cultures obtained from chicken caecum.</title>
        <authorList>
            <person name="Medvecky M."/>
            <person name="Cejkova D."/>
            <person name="Polansky O."/>
            <person name="Karasova D."/>
            <person name="Kubasova T."/>
            <person name="Cizek A."/>
            <person name="Rychlik I."/>
        </authorList>
    </citation>
    <scope>NUCLEOTIDE SEQUENCE [LARGE SCALE GENOMIC DNA]</scope>
    <source>
        <strain evidence="4">An178</strain>
    </source>
</reference>
<name>A0A1Y4LSI6_9FIRM</name>
<reference evidence="3" key="2">
    <citation type="journal article" date="2018" name="BMC Genomics">
        <title>Whole genome sequencing and function prediction of 133 gut anaerobes isolated from chicken caecum in pure cultures.</title>
        <authorList>
            <person name="Medvecky M."/>
            <person name="Cejkova D."/>
            <person name="Polansky O."/>
            <person name="Karasova D."/>
            <person name="Kubasova T."/>
            <person name="Cizek A."/>
            <person name="Rychlik I."/>
        </authorList>
    </citation>
    <scope>NUCLEOTIDE SEQUENCE</scope>
    <source>
        <strain evidence="3">An178</strain>
    </source>
</reference>
<feature type="transmembrane region" description="Helical" evidence="1">
    <location>
        <begin position="75"/>
        <end position="94"/>
    </location>
</feature>
<evidence type="ECO:0000313" key="2">
    <source>
        <dbReference type="EMBL" id="MDC0827759.1"/>
    </source>
</evidence>
<protein>
    <submittedName>
        <fullName evidence="3">Uncharacterized protein</fullName>
    </submittedName>
</protein>
<evidence type="ECO:0000313" key="4">
    <source>
        <dbReference type="Proteomes" id="UP000195447"/>
    </source>
</evidence>
<dbReference type="RefSeq" id="WP_035402346.1">
    <property type="nucleotide sequence ID" value="NZ_CABKSV010000071.1"/>
</dbReference>
<dbReference type="Proteomes" id="UP001220658">
    <property type="component" value="Unassembled WGS sequence"/>
</dbReference>
<reference evidence="2" key="3">
    <citation type="submission" date="2023-01" db="EMBL/GenBank/DDBJ databases">
        <title>Human gut microbiome strain richness.</title>
        <authorList>
            <person name="Chen-Liaw A."/>
        </authorList>
    </citation>
    <scope>NUCLEOTIDE SEQUENCE</scope>
    <source>
        <strain evidence="2">D55st1_G4_D55t1_190419</strain>
    </source>
</reference>
<dbReference type="EMBL" id="JAQNCK010000006">
    <property type="protein sequence ID" value="MDC0827759.1"/>
    <property type="molecule type" value="Genomic_DNA"/>
</dbReference>
<keyword evidence="1" id="KW-0812">Transmembrane</keyword>
<accession>A0A1Y4LSI6</accession>
<comment type="caution">
    <text evidence="3">The sequence shown here is derived from an EMBL/GenBank/DDBJ whole genome shotgun (WGS) entry which is preliminary data.</text>
</comment>
<evidence type="ECO:0000256" key="1">
    <source>
        <dbReference type="SAM" id="Phobius"/>
    </source>
</evidence>
<keyword evidence="1" id="KW-1133">Transmembrane helix</keyword>
<keyword evidence="4" id="KW-1185">Reference proteome</keyword>